<proteinExistence type="predicted"/>
<accession>A0A8S4RXM6</accession>
<gene>
    <name evidence="2" type="primary">jg20454</name>
    <name evidence="2" type="ORF">PAEG_LOCUS18772</name>
</gene>
<feature type="region of interest" description="Disordered" evidence="1">
    <location>
        <begin position="1"/>
        <end position="36"/>
    </location>
</feature>
<dbReference type="Proteomes" id="UP000838756">
    <property type="component" value="Unassembled WGS sequence"/>
</dbReference>
<comment type="caution">
    <text evidence="2">The sequence shown here is derived from an EMBL/GenBank/DDBJ whole genome shotgun (WGS) entry which is preliminary data.</text>
</comment>
<reference evidence="2" key="1">
    <citation type="submission" date="2022-03" db="EMBL/GenBank/DDBJ databases">
        <authorList>
            <person name="Lindestad O."/>
        </authorList>
    </citation>
    <scope>NUCLEOTIDE SEQUENCE</scope>
</reference>
<sequence length="76" mass="8738">MPLDVPAEAAFQQPRQRVQPAYAAPPSPAAYPRPAPPYARCPLRPKELFDHATHFLTRTVRTRLNDFTNVVRMRRI</sequence>
<keyword evidence="3" id="KW-1185">Reference proteome</keyword>
<evidence type="ECO:0000313" key="2">
    <source>
        <dbReference type="EMBL" id="CAH2242469.1"/>
    </source>
</evidence>
<protein>
    <submittedName>
        <fullName evidence="2">Jg20454 protein</fullName>
    </submittedName>
</protein>
<dbReference type="OrthoDB" id="7244029at2759"/>
<evidence type="ECO:0000313" key="3">
    <source>
        <dbReference type="Proteomes" id="UP000838756"/>
    </source>
</evidence>
<dbReference type="AlphaFoldDB" id="A0A8S4RXM6"/>
<name>A0A8S4RXM6_9NEOP</name>
<organism evidence="2 3">
    <name type="scientific">Pararge aegeria aegeria</name>
    <dbReference type="NCBI Taxonomy" id="348720"/>
    <lineage>
        <taxon>Eukaryota</taxon>
        <taxon>Metazoa</taxon>
        <taxon>Ecdysozoa</taxon>
        <taxon>Arthropoda</taxon>
        <taxon>Hexapoda</taxon>
        <taxon>Insecta</taxon>
        <taxon>Pterygota</taxon>
        <taxon>Neoptera</taxon>
        <taxon>Endopterygota</taxon>
        <taxon>Lepidoptera</taxon>
        <taxon>Glossata</taxon>
        <taxon>Ditrysia</taxon>
        <taxon>Papilionoidea</taxon>
        <taxon>Nymphalidae</taxon>
        <taxon>Satyrinae</taxon>
        <taxon>Satyrini</taxon>
        <taxon>Parargina</taxon>
        <taxon>Pararge</taxon>
    </lineage>
</organism>
<evidence type="ECO:0000256" key="1">
    <source>
        <dbReference type="SAM" id="MobiDB-lite"/>
    </source>
</evidence>
<feature type="compositionally biased region" description="Pro residues" evidence="1">
    <location>
        <begin position="23"/>
        <end position="36"/>
    </location>
</feature>
<dbReference type="EMBL" id="CAKXAJ010025646">
    <property type="protein sequence ID" value="CAH2242469.1"/>
    <property type="molecule type" value="Genomic_DNA"/>
</dbReference>